<dbReference type="Gene3D" id="2.60.40.3050">
    <property type="match status" value="2"/>
</dbReference>
<dbReference type="RefSeq" id="WP_193736189.1">
    <property type="nucleotide sequence ID" value="NZ_CP063304.1"/>
</dbReference>
<protein>
    <submittedName>
        <fullName evidence="4">Choice-of-anchor A family protein</fullName>
    </submittedName>
</protein>
<dbReference type="InterPro" id="IPR026588">
    <property type="entry name" value="Choice_anch_A"/>
</dbReference>
<evidence type="ECO:0000256" key="1">
    <source>
        <dbReference type="SAM" id="Phobius"/>
    </source>
</evidence>
<accession>A0A7M2RHZ0</accession>
<dbReference type="NCBIfam" id="TIGR04215">
    <property type="entry name" value="choice_anch_A"/>
    <property type="match status" value="1"/>
</dbReference>
<evidence type="ECO:0000259" key="3">
    <source>
        <dbReference type="Pfam" id="PF20597"/>
    </source>
</evidence>
<gene>
    <name evidence="4" type="ORF">INP51_02540</name>
</gene>
<dbReference type="InterPro" id="IPR022464">
    <property type="entry name" value="Strep_pil_isopept_link"/>
</dbReference>
<evidence type="ECO:0000259" key="2">
    <source>
        <dbReference type="Pfam" id="PF12892"/>
    </source>
</evidence>
<feature type="transmembrane region" description="Helical" evidence="1">
    <location>
        <begin position="21"/>
        <end position="41"/>
    </location>
</feature>
<feature type="domain" description="Streptococcal pilin isopeptide linkage" evidence="2">
    <location>
        <begin position="534"/>
        <end position="658"/>
    </location>
</feature>
<keyword evidence="5" id="KW-1185">Reference proteome</keyword>
<proteinExistence type="predicted"/>
<evidence type="ECO:0000313" key="5">
    <source>
        <dbReference type="Proteomes" id="UP000593601"/>
    </source>
</evidence>
<dbReference type="InterPro" id="IPR017502">
    <property type="entry name" value="Sortase_SrtB_target"/>
</dbReference>
<evidence type="ECO:0000313" key="4">
    <source>
        <dbReference type="EMBL" id="QOV19869.1"/>
    </source>
</evidence>
<feature type="domain" description="Choice-of-anchor A" evidence="3">
    <location>
        <begin position="178"/>
        <end position="498"/>
    </location>
</feature>
<keyword evidence="1" id="KW-0472">Membrane</keyword>
<dbReference type="KEGG" id="bliq:INP51_02540"/>
<dbReference type="Pfam" id="PF20597">
    <property type="entry name" value="pAdhesive_15"/>
    <property type="match status" value="1"/>
</dbReference>
<dbReference type="Proteomes" id="UP000593601">
    <property type="component" value="Chromosome"/>
</dbReference>
<dbReference type="AlphaFoldDB" id="A0A7M2RHZ0"/>
<reference evidence="4 5" key="1">
    <citation type="submission" date="2020-10" db="EMBL/GenBank/DDBJ databases">
        <title>Blautia liquoris sp.nov., isolated from the mud in a fermentation cellar used for the production of Chinese strong-flavoured liquor.</title>
        <authorList>
            <person name="Lu L."/>
        </authorList>
    </citation>
    <scope>NUCLEOTIDE SEQUENCE [LARGE SCALE GENOMIC DNA]</scope>
    <source>
        <strain evidence="4 5">LZLJ-3</strain>
    </source>
</reference>
<dbReference type="InterPro" id="IPR038174">
    <property type="entry name" value="Strep_pil_link_sf"/>
</dbReference>
<name>A0A7M2RHZ0_9FIRM</name>
<dbReference type="NCBIfam" id="TIGR03063">
    <property type="entry name" value="srtB_target"/>
    <property type="match status" value="1"/>
</dbReference>
<dbReference type="NCBIfam" id="TIGR03786">
    <property type="entry name" value="strep_pil_rpt"/>
    <property type="match status" value="1"/>
</dbReference>
<feature type="transmembrane region" description="Helical" evidence="1">
    <location>
        <begin position="796"/>
        <end position="816"/>
    </location>
</feature>
<keyword evidence="1" id="KW-0812">Transmembrane</keyword>
<feature type="domain" description="Streptococcal pilin isopeptide linkage" evidence="2">
    <location>
        <begin position="668"/>
        <end position="771"/>
    </location>
</feature>
<keyword evidence="1" id="KW-1133">Transmembrane helix</keyword>
<sequence length="826" mass="89750">MKLKEGKQVERIKGVACKSNLCGKIIGWLFLVTILAGLFPASPLYAAAEKVQTAQIPVVHQVTGEQIPEGVKFDFLLKQVDASGTEITSGIQASKTVTTVSGQASYSFVFDLGPIHDGTYYFTIQERSISPSLGWESLPEAQMIKVLVSDGTATIPNPNSTKGDGLLWEAPGTNGNPFGSGNYFSVLCFENFSVQGADVESGLAVGGELQSTDQYSLGKPYKNVGWPVSPHSPRLLVKGNIDMPGQLEVWGGTIVVTENSIVNANPARAMEYIGSDDSYCQGDESDFREYDTSVVREPEQKIVRFFNNAEADLKLLSQNYKELNGVAVKVVNCMTGASHPFADINNSNYIENIYFDSSVHGIFPNDYVDFDTIVFNLTLDGFSGNQAELRSIYMSIPDDYDGNIIFNVLPGAGINKLRINTGAMFINDQKASYELAREYSDRIIWNFPSGELDEISVNKHLLIGSVLAPNTAFIPNEGSVDGTLVAKSVTAQGGWETHAATRFGHNKQTISPIDIIFSNAYKAPQEDNSVSVAIKGSKILTGKSLEAGQFTFALLADGIVLDLVSNAGDGSITFTGPYLEYQQPGTYTYTMLECGPSAAISNDWNIGQKPGSKTPDGNGWVYDSSQFEIEVEVSDRGGYLEAVLQYKDGAADFHNNYSTSEFVLSLIGNKTVEGNTLTDNQFEFGVFDEENTLAAHGTNDASGVIAFDKITLNKPGIYQYTVKELSASANGWKKDDNVYKITVTVTDNGRGSLTGSIEYPDGKLNFHNIYTPTKVVLPKTNTTKTNSPKTGDTNNMFLYLVILAAASLTGVTGMIMRHYFKTKNIK</sequence>
<organism evidence="4 5">
    <name type="scientific">Blautia liquoris</name>
    <dbReference type="NCBI Taxonomy" id="2779518"/>
    <lineage>
        <taxon>Bacteria</taxon>
        <taxon>Bacillati</taxon>
        <taxon>Bacillota</taxon>
        <taxon>Clostridia</taxon>
        <taxon>Lachnospirales</taxon>
        <taxon>Lachnospiraceae</taxon>
        <taxon>Blautia</taxon>
    </lineage>
</organism>
<dbReference type="Pfam" id="PF12892">
    <property type="entry name" value="FctA"/>
    <property type="match status" value="2"/>
</dbReference>
<dbReference type="EMBL" id="CP063304">
    <property type="protein sequence ID" value="QOV19869.1"/>
    <property type="molecule type" value="Genomic_DNA"/>
</dbReference>